<accession>A0A2P0VNC0</accession>
<dbReference type="EMBL" id="KY322437">
    <property type="protein sequence ID" value="AUF82249.1"/>
    <property type="molecule type" value="Genomic_DNA"/>
</dbReference>
<keyword evidence="2" id="KW-1185">Reference proteome</keyword>
<dbReference type="InterPro" id="IPR036620">
    <property type="entry name" value="MC1_sf"/>
</dbReference>
<dbReference type="Proteomes" id="UP000244773">
    <property type="component" value="Segment"/>
</dbReference>
<dbReference type="GO" id="GO:0042262">
    <property type="term" value="P:DNA protection"/>
    <property type="evidence" value="ECO:0007669"/>
    <property type="project" value="InterPro"/>
</dbReference>
<protein>
    <submittedName>
        <fullName evidence="1">Uncharacterized protein</fullName>
    </submittedName>
</protein>
<proteinExistence type="predicted"/>
<dbReference type="SUPFAM" id="SSF102875">
    <property type="entry name" value="Chromosomal protein MC1"/>
    <property type="match status" value="1"/>
</dbReference>
<organism evidence="1">
    <name type="scientific">Tetraselmis virus 1</name>
    <dbReference type="NCBI Taxonomy" id="2060617"/>
    <lineage>
        <taxon>Viruses</taxon>
        <taxon>Varidnaviria</taxon>
        <taxon>Bamfordvirae</taxon>
        <taxon>Nucleocytoviricota</taxon>
        <taxon>Megaviricetes</taxon>
        <taxon>Imitervirales</taxon>
        <taxon>Allomimiviridae</taxon>
        <taxon>Oceanusvirus</taxon>
        <taxon>Oceanusvirus kaneohense</taxon>
    </lineage>
</organism>
<evidence type="ECO:0000313" key="1">
    <source>
        <dbReference type="EMBL" id="AUF82249.1"/>
    </source>
</evidence>
<gene>
    <name evidence="1" type="ORF">TetV_157</name>
</gene>
<evidence type="ECO:0000313" key="2">
    <source>
        <dbReference type="Proteomes" id="UP000244773"/>
    </source>
</evidence>
<reference evidence="1" key="1">
    <citation type="journal article" date="2018" name="Virology">
        <title>A giant virus infecting green algae encodes key fermentation genes.</title>
        <authorList>
            <person name="Schvarcz C.R."/>
            <person name="Steward G.F."/>
        </authorList>
    </citation>
    <scope>NUCLEOTIDE SEQUENCE [LARGE SCALE GENOMIC DNA]</scope>
</reference>
<sequence length="161" mass="18595">MSEVEDDANKPKKYFTVVDAIVMTPECKYSDLFFGGKSEVGRYVARSPYQAAKKASTKLLSSFKNNNIDCEFFYFAIREQTRNAPRVIRLYSGTRIKLDTPHIWQKKKKNDNDEIVSIENNIQEYRTKIRAILEPEQVQQVIDILNNKGSIDNTESVETSM</sequence>
<name>A0A2P0VNC0_9VIRU</name>